<dbReference type="Proteomes" id="UP000095280">
    <property type="component" value="Unplaced"/>
</dbReference>
<keyword evidence="7" id="KW-0406">Ion transport</keyword>
<dbReference type="Gene3D" id="1.10.287.70">
    <property type="match status" value="1"/>
</dbReference>
<dbReference type="PANTHER" id="PTHR18966">
    <property type="entry name" value="IONOTROPIC GLUTAMATE RECEPTOR"/>
    <property type="match status" value="1"/>
</dbReference>
<dbReference type="GO" id="GO:0045211">
    <property type="term" value="C:postsynaptic membrane"/>
    <property type="evidence" value="ECO:0007669"/>
    <property type="project" value="UniProtKB-SubCell"/>
</dbReference>
<dbReference type="SMART" id="SM00918">
    <property type="entry name" value="Lig_chan-Glu_bd"/>
    <property type="match status" value="1"/>
</dbReference>
<dbReference type="InterPro" id="IPR001508">
    <property type="entry name" value="Iono_Glu_rcpt_met"/>
</dbReference>
<feature type="binding site" evidence="15">
    <location>
        <position position="727"/>
    </location>
    <ligand>
        <name>L-glutamate</name>
        <dbReference type="ChEBI" id="CHEBI:29985"/>
    </ligand>
</feature>
<feature type="domain" description="Ionotropic glutamate receptor L-glutamate and glycine-binding" evidence="20">
    <location>
        <begin position="471"/>
        <end position="536"/>
    </location>
</feature>
<dbReference type="Pfam" id="PF00060">
    <property type="entry name" value="Lig_chan"/>
    <property type="match status" value="1"/>
</dbReference>
<reference evidence="22" key="1">
    <citation type="submission" date="2016-11" db="UniProtKB">
        <authorList>
            <consortium name="WormBaseParasite"/>
        </authorList>
    </citation>
    <scope>IDENTIFICATION</scope>
</reference>
<protein>
    <submittedName>
        <fullName evidence="22">Glutamate receptor</fullName>
    </submittedName>
</protein>
<dbReference type="SUPFAM" id="SSF53850">
    <property type="entry name" value="Periplasmic binding protein-like II"/>
    <property type="match status" value="2"/>
</dbReference>
<evidence type="ECO:0000256" key="7">
    <source>
        <dbReference type="ARBA" id="ARBA00023065"/>
    </source>
</evidence>
<feature type="transmembrane region" description="Helical" evidence="18">
    <location>
        <begin position="591"/>
        <end position="610"/>
    </location>
</feature>
<feature type="binding site" evidence="15">
    <location>
        <position position="726"/>
    </location>
    <ligand>
        <name>L-glutamate</name>
        <dbReference type="ChEBI" id="CHEBI:29985"/>
    </ligand>
</feature>
<evidence type="ECO:0000256" key="13">
    <source>
        <dbReference type="ARBA" id="ARBA00023303"/>
    </source>
</evidence>
<feature type="region of interest" description="Disordered" evidence="17">
    <location>
        <begin position="277"/>
        <end position="297"/>
    </location>
</feature>
<evidence type="ECO:0000313" key="22">
    <source>
        <dbReference type="WBParaSite" id="maker-uti_cns_0002350-snap-gene-0.10-mRNA-1"/>
    </source>
</evidence>
<evidence type="ECO:0000256" key="18">
    <source>
        <dbReference type="SAM" id="Phobius"/>
    </source>
</evidence>
<keyword evidence="10" id="KW-0325">Glycoprotein</keyword>
<dbReference type="Gene3D" id="3.40.190.10">
    <property type="entry name" value="Periplasmic binding protein-like II"/>
    <property type="match status" value="3"/>
</dbReference>
<dbReference type="FunFam" id="3.40.190.10:FF:000024">
    <property type="entry name" value="Glutamate receptor, ionotropic, delta 1"/>
    <property type="match status" value="1"/>
</dbReference>
<evidence type="ECO:0000256" key="17">
    <source>
        <dbReference type="SAM" id="MobiDB-lite"/>
    </source>
</evidence>
<dbReference type="SUPFAM" id="SSF53822">
    <property type="entry name" value="Periplasmic binding protein-like I"/>
    <property type="match status" value="1"/>
</dbReference>
<dbReference type="InterPro" id="IPR015683">
    <property type="entry name" value="Ionotropic_Glu_rcpt"/>
</dbReference>
<organism evidence="21 22">
    <name type="scientific">Macrostomum lignano</name>
    <dbReference type="NCBI Taxonomy" id="282301"/>
    <lineage>
        <taxon>Eukaryota</taxon>
        <taxon>Metazoa</taxon>
        <taxon>Spiralia</taxon>
        <taxon>Lophotrochozoa</taxon>
        <taxon>Platyhelminthes</taxon>
        <taxon>Rhabditophora</taxon>
        <taxon>Macrostomorpha</taxon>
        <taxon>Macrostomida</taxon>
        <taxon>Macrostomidae</taxon>
        <taxon>Macrostomum</taxon>
    </lineage>
</organism>
<dbReference type="InterPro" id="IPR019594">
    <property type="entry name" value="Glu/Gly-bd"/>
</dbReference>
<evidence type="ECO:0000256" key="16">
    <source>
        <dbReference type="PIRSR" id="PIRSR601508-2"/>
    </source>
</evidence>
<dbReference type="GO" id="GO:0038023">
    <property type="term" value="F:signaling receptor activity"/>
    <property type="evidence" value="ECO:0007669"/>
    <property type="project" value="InterPro"/>
</dbReference>
<evidence type="ECO:0000256" key="1">
    <source>
        <dbReference type="ARBA" id="ARBA00004651"/>
    </source>
</evidence>
<dbReference type="PRINTS" id="PR00177">
    <property type="entry name" value="NMDARECEPTOR"/>
</dbReference>
<dbReference type="WBParaSite" id="maker-uti_cns_0002350-snap-gene-0.10-mRNA-1">
    <property type="protein sequence ID" value="maker-uti_cns_0002350-snap-gene-0.10-mRNA-1"/>
    <property type="gene ID" value="maker-uti_cns_0002350-snap-gene-0.10"/>
</dbReference>
<keyword evidence="5 18" id="KW-1133">Transmembrane helix</keyword>
<dbReference type="Pfam" id="PF10613">
    <property type="entry name" value="Lig_chan-Glu_bd"/>
    <property type="match status" value="1"/>
</dbReference>
<evidence type="ECO:0000256" key="12">
    <source>
        <dbReference type="ARBA" id="ARBA00023286"/>
    </source>
</evidence>
<dbReference type="Pfam" id="PF01094">
    <property type="entry name" value="ANF_receptor"/>
    <property type="match status" value="1"/>
</dbReference>
<evidence type="ECO:0000256" key="15">
    <source>
        <dbReference type="PIRSR" id="PIRSR601508-1"/>
    </source>
</evidence>
<evidence type="ECO:0000259" key="20">
    <source>
        <dbReference type="SMART" id="SM00918"/>
    </source>
</evidence>
<keyword evidence="3" id="KW-1003">Cell membrane</keyword>
<dbReference type="InterPro" id="IPR001828">
    <property type="entry name" value="ANF_lig-bd_rcpt"/>
</dbReference>
<dbReference type="InterPro" id="IPR001320">
    <property type="entry name" value="Iontro_rcpt_C"/>
</dbReference>
<comment type="subcellular location">
    <subcellularLocation>
        <location evidence="1">Cell membrane</location>
        <topology evidence="1">Multi-pass membrane protein</topology>
    </subcellularLocation>
    <subcellularLocation>
        <location evidence="14">Postsynaptic cell membrane</location>
    </subcellularLocation>
</comment>
<evidence type="ECO:0000256" key="10">
    <source>
        <dbReference type="ARBA" id="ARBA00023180"/>
    </source>
</evidence>
<keyword evidence="9" id="KW-0675">Receptor</keyword>
<evidence type="ECO:0000256" key="6">
    <source>
        <dbReference type="ARBA" id="ARBA00023018"/>
    </source>
</evidence>
<evidence type="ECO:0000313" key="21">
    <source>
        <dbReference type="Proteomes" id="UP000095280"/>
    </source>
</evidence>
<dbReference type="SMART" id="SM00079">
    <property type="entry name" value="PBPe"/>
    <property type="match status" value="1"/>
</dbReference>
<keyword evidence="2" id="KW-0813">Transport</keyword>
<feature type="transmembrane region" description="Helical" evidence="18">
    <location>
        <begin position="673"/>
        <end position="695"/>
    </location>
</feature>
<proteinExistence type="predicted"/>
<feature type="domain" description="Ionotropic glutamate receptor C-terminal" evidence="19">
    <location>
        <begin position="438"/>
        <end position="906"/>
    </location>
</feature>
<evidence type="ECO:0000259" key="19">
    <source>
        <dbReference type="SMART" id="SM00079"/>
    </source>
</evidence>
<dbReference type="AlphaFoldDB" id="A0A1I8GKX2"/>
<evidence type="ECO:0000256" key="5">
    <source>
        <dbReference type="ARBA" id="ARBA00022989"/>
    </source>
</evidence>
<keyword evidence="13" id="KW-0407">Ion channel</keyword>
<evidence type="ECO:0000256" key="2">
    <source>
        <dbReference type="ARBA" id="ARBA00022448"/>
    </source>
</evidence>
<evidence type="ECO:0000256" key="14">
    <source>
        <dbReference type="ARBA" id="ARBA00034100"/>
    </source>
</evidence>
<keyword evidence="6" id="KW-0770">Synapse</keyword>
<evidence type="ECO:0000256" key="9">
    <source>
        <dbReference type="ARBA" id="ARBA00023170"/>
    </source>
</evidence>
<dbReference type="Gene3D" id="3.40.50.2300">
    <property type="match status" value="2"/>
</dbReference>
<keyword evidence="11" id="KW-0628">Postsynaptic cell membrane</keyword>
<keyword evidence="21" id="KW-1185">Reference proteome</keyword>
<evidence type="ECO:0000256" key="11">
    <source>
        <dbReference type="ARBA" id="ARBA00023257"/>
    </source>
</evidence>
<dbReference type="GO" id="GO:0015276">
    <property type="term" value="F:ligand-gated monoatomic ion channel activity"/>
    <property type="evidence" value="ECO:0007669"/>
    <property type="project" value="InterPro"/>
</dbReference>
<keyword evidence="4 18" id="KW-0812">Transmembrane</keyword>
<keyword evidence="8 18" id="KW-0472">Membrane</keyword>
<evidence type="ECO:0000256" key="3">
    <source>
        <dbReference type="ARBA" id="ARBA00022475"/>
    </source>
</evidence>
<feature type="site" description="Interaction with the cone snail toxin Con-ikot-ikot" evidence="16">
    <location>
        <position position="513"/>
    </location>
</feature>
<evidence type="ECO:0000256" key="8">
    <source>
        <dbReference type="ARBA" id="ARBA00023136"/>
    </source>
</evidence>
<feature type="site" description="Crucial to convey clamshell closure to channel opening" evidence="16">
    <location>
        <position position="702"/>
    </location>
</feature>
<feature type="binding site" evidence="15">
    <location>
        <position position="547"/>
    </location>
    <ligand>
        <name>L-glutamate</name>
        <dbReference type="ChEBI" id="CHEBI:29985"/>
    </ligand>
</feature>
<evidence type="ECO:0000256" key="4">
    <source>
        <dbReference type="ARBA" id="ARBA00022692"/>
    </source>
</evidence>
<accession>A0A1I8GKX2</accession>
<feature type="binding site" evidence="15">
    <location>
        <position position="552"/>
    </location>
    <ligand>
        <name>L-glutamate</name>
        <dbReference type="ChEBI" id="CHEBI:29985"/>
    </ligand>
</feature>
<keyword evidence="12" id="KW-1071">Ligand-gated ion channel</keyword>
<dbReference type="InterPro" id="IPR028082">
    <property type="entry name" value="Peripla_BP_I"/>
</dbReference>
<name>A0A1I8GKX2_9PLAT</name>
<sequence>VSAVCLCAASDAVLKAGTLTLGALLPSGNAQLRSAFYLALKRRQIDPSGAVQWRLAVADAADPMEIQRAIRRELQDVACLIAVSSELDSMSHVAHLAKNLSLPVVMATAVASGDAGGFYMRPSLAPKAALKIALGFGWRQAVYLVNSAHGLARAAQAAATAARSGLELRTVYLPATEVPLPRRYLDVPELDGKHRRRVVVDLEPAEQQVQHLMASLSGAGLNRREFHYLLLDGAAAQLPTVGLLYSGVSVTGLQLLGLGRREVRDLKRRWQLISQHVETQQRQREGHGGSSPPPPPSLQTVALVMDSVTAALTAATAAQLDLNAASSRTTTEARKRMRWHLANTVDFVGYTGRVTFRGGGGGSQRRTSLSVPVLQLNSPDGFRHLDDWRSNSTSRPMQLSPDVAHGGGFFDSGDGDIGVGFRGRRNRTAKSSLRWPRLIRVVTIESRPFVQPKTASLATAADDVVSNDTAPSASPRRLPFEGFCMELLERIAERVGGLKYSVHLVHDGQYGGRNSSAPAATAEADKWNGMIGELLQDTADVAFAALTINTERSKVVDFTEPFLTFGISIMIKKPRKEKPGIFGFLQPLSQVWPYMLTCGAGVIAGLHLCARLSPVEWRISDSEQLQACSLLLLRKRRRDFSLFNSLWFALASIVNQSVDISPRSSGARLVTSVWWFFTLIMIADYTAILAASLTVELLRTPIESWPDLLGAHETSGMLFGTIASGSTQAFFLSTKIWPYSGIGAVMRSNSDKIPVNTNEIPVNYSEIPVNTTEIPIPVNTNEIPVNTSEIPVNTTEIPVNTNEIPVNTTEIPVNTTEILVNTTEIPVNTTEIPVNTTEIPVNTTEIPFHNNRDPCDTMMVGQPFGDNGYGVATQRGSPLRELFNDAILQLREQQVLAELYKKWWIEKVKVGSSSPRP</sequence>